<evidence type="ECO:0000313" key="4">
    <source>
        <dbReference type="EMBL" id="QDR82940.1"/>
    </source>
</evidence>
<keyword evidence="5" id="KW-1185">Reference proteome</keyword>
<evidence type="ECO:0000259" key="3">
    <source>
        <dbReference type="Pfam" id="PF00881"/>
    </source>
</evidence>
<comment type="similarity">
    <text evidence="1">Belongs to the nitroreductase family.</text>
</comment>
<keyword evidence="2" id="KW-0560">Oxidoreductase</keyword>
<dbReference type="Pfam" id="PF00881">
    <property type="entry name" value="Nitroreductase"/>
    <property type="match status" value="1"/>
</dbReference>
<accession>A0A517E010</accession>
<proteinExistence type="inferred from homology"/>
<dbReference type="PANTHER" id="PTHR43673:SF10">
    <property type="entry name" value="NADH DEHYDROGENASE_NAD(P)H NITROREDUCTASE XCC3605-RELATED"/>
    <property type="match status" value="1"/>
</dbReference>
<dbReference type="InterPro" id="IPR000415">
    <property type="entry name" value="Nitroreductase-like"/>
</dbReference>
<sequence>MLAPIAEWKSVRKFLPQPVEQEKLISIMQAGRRAPSWKNIQPWQFIALAETPDKDKLAAGFSMGALIKKAPAVILCVGKLNSWEREHQRDRLRELLANTGVAMANEDIDKTFLNNRIAEALANTTSSLIARTFENMGIAYGFMILEAMNQGLGACIVGEIDNELSGVDSVTYNEIKSYFELGDTDIITAAIIVGYPAREPAVSPRKPEDDVFQIRG</sequence>
<dbReference type="KEGG" id="sted:SPTER_43890"/>
<evidence type="ECO:0000256" key="2">
    <source>
        <dbReference type="ARBA" id="ARBA00023002"/>
    </source>
</evidence>
<dbReference type="InterPro" id="IPR029479">
    <property type="entry name" value="Nitroreductase"/>
</dbReference>
<name>A0A517E010_9FIRM</name>
<reference evidence="4 5" key="1">
    <citation type="submission" date="2019-02" db="EMBL/GenBank/DDBJ databases">
        <title>Closed genome of Sporomusa termitida DSM 4440.</title>
        <authorList>
            <person name="Poehlein A."/>
            <person name="Daniel R."/>
        </authorList>
    </citation>
    <scope>NUCLEOTIDE SEQUENCE [LARGE SCALE GENOMIC DNA]</scope>
    <source>
        <strain evidence="4 5">DSM 4440</strain>
    </source>
</reference>
<organism evidence="4 5">
    <name type="scientific">Sporomusa termitida</name>
    <dbReference type="NCBI Taxonomy" id="2377"/>
    <lineage>
        <taxon>Bacteria</taxon>
        <taxon>Bacillati</taxon>
        <taxon>Bacillota</taxon>
        <taxon>Negativicutes</taxon>
        <taxon>Selenomonadales</taxon>
        <taxon>Sporomusaceae</taxon>
        <taxon>Sporomusa</taxon>
    </lineage>
</organism>
<dbReference type="EMBL" id="CP036259">
    <property type="protein sequence ID" value="QDR82940.1"/>
    <property type="molecule type" value="Genomic_DNA"/>
</dbReference>
<evidence type="ECO:0000256" key="1">
    <source>
        <dbReference type="ARBA" id="ARBA00007118"/>
    </source>
</evidence>
<dbReference type="OrthoDB" id="9812105at2"/>
<feature type="domain" description="Nitroreductase" evidence="3">
    <location>
        <begin position="5"/>
        <end position="195"/>
    </location>
</feature>
<dbReference type="AlphaFoldDB" id="A0A517E010"/>
<dbReference type="GO" id="GO:0016491">
    <property type="term" value="F:oxidoreductase activity"/>
    <property type="evidence" value="ECO:0007669"/>
    <property type="project" value="UniProtKB-KW"/>
</dbReference>
<dbReference type="Proteomes" id="UP000320776">
    <property type="component" value="Chromosome"/>
</dbReference>
<dbReference type="RefSeq" id="WP_144352271.1">
    <property type="nucleotide sequence ID" value="NZ_CP036259.1"/>
</dbReference>
<protein>
    <submittedName>
        <fullName evidence="4">Nitroreductase family protein</fullName>
    </submittedName>
</protein>
<dbReference type="SUPFAM" id="SSF55469">
    <property type="entry name" value="FMN-dependent nitroreductase-like"/>
    <property type="match status" value="1"/>
</dbReference>
<gene>
    <name evidence="4" type="ORF">SPTER_43890</name>
</gene>
<dbReference type="PANTHER" id="PTHR43673">
    <property type="entry name" value="NAD(P)H NITROREDUCTASE YDGI-RELATED"/>
    <property type="match status" value="1"/>
</dbReference>
<dbReference type="Gene3D" id="3.40.109.10">
    <property type="entry name" value="NADH Oxidase"/>
    <property type="match status" value="1"/>
</dbReference>
<evidence type="ECO:0000313" key="5">
    <source>
        <dbReference type="Proteomes" id="UP000320776"/>
    </source>
</evidence>